<proteinExistence type="predicted"/>
<sequence length="278" mass="31714">MGWKESGVDDVLCQKPDKRSIITYVSQFIRAFGESPPVEEPNVYAEFLEWLSHAYKLDLVNSEQGVGAIYSLLAQNLLESLQMYFRLRREFIEYRSVFNTIMATKLNFTVEELTEIQERWEIVRRNLEAAAASAEKRLPKPYSTLSAWTVTGQTIINTPLNLPSEDPHKCLTMLQKMISEHNRHFIEMAAKQEELGQAIETGGLGGRPVAAEYVEPLRVRMAALAEEAPLKLATLKVLHAHYTVLAYLYDLEVKMNLWRWVLVALGSTGTSWDRVHVT</sequence>
<evidence type="ECO:0008006" key="4">
    <source>
        <dbReference type="Google" id="ProtNLM"/>
    </source>
</evidence>
<organism evidence="2 3">
    <name type="scientific">Ancylostoma duodenale</name>
    <dbReference type="NCBI Taxonomy" id="51022"/>
    <lineage>
        <taxon>Eukaryota</taxon>
        <taxon>Metazoa</taxon>
        <taxon>Ecdysozoa</taxon>
        <taxon>Nematoda</taxon>
        <taxon>Chromadorea</taxon>
        <taxon>Rhabditida</taxon>
        <taxon>Rhabditina</taxon>
        <taxon>Rhabditomorpha</taxon>
        <taxon>Strongyloidea</taxon>
        <taxon>Ancylostomatidae</taxon>
        <taxon>Ancylostomatinae</taxon>
        <taxon>Ancylostoma</taxon>
    </lineage>
</organism>
<reference evidence="2 3" key="1">
    <citation type="submission" date="2013-12" db="EMBL/GenBank/DDBJ databases">
        <title>Draft genome of the parsitic nematode Ancylostoma duodenale.</title>
        <authorList>
            <person name="Mitreva M."/>
        </authorList>
    </citation>
    <scope>NUCLEOTIDE SEQUENCE [LARGE SCALE GENOMIC DNA]</scope>
    <source>
        <strain evidence="2 3">Zhejiang</strain>
    </source>
</reference>
<name>A0A0C2H7U5_9BILA</name>
<dbReference type="Proteomes" id="UP000054047">
    <property type="component" value="Unassembled WGS sequence"/>
</dbReference>
<dbReference type="EMBL" id="KN726614">
    <property type="protein sequence ID" value="KIH67654.1"/>
    <property type="molecule type" value="Genomic_DNA"/>
</dbReference>
<dbReference type="OrthoDB" id="5811319at2759"/>
<protein>
    <recommendedName>
        <fullName evidence="4">Calponin-homology (CH) domain-containing protein</fullName>
    </recommendedName>
</protein>
<evidence type="ECO:0000313" key="2">
    <source>
        <dbReference type="EMBL" id="KIH67654.1"/>
    </source>
</evidence>
<evidence type="ECO:0000313" key="3">
    <source>
        <dbReference type="Proteomes" id="UP000054047"/>
    </source>
</evidence>
<keyword evidence="3" id="KW-1185">Reference proteome</keyword>
<evidence type="ECO:0000256" key="1">
    <source>
        <dbReference type="SAM" id="Coils"/>
    </source>
</evidence>
<dbReference type="AlphaFoldDB" id="A0A0C2H7U5"/>
<feature type="coiled-coil region" evidence="1">
    <location>
        <begin position="110"/>
        <end position="137"/>
    </location>
</feature>
<accession>A0A0C2H7U5</accession>
<keyword evidence="1" id="KW-0175">Coiled coil</keyword>
<gene>
    <name evidence="2" type="ORF">ANCDUO_02014</name>
</gene>